<proteinExistence type="predicted"/>
<name>A0ABP0ZCE9_9ROSI</name>
<dbReference type="EMBL" id="OZ021743">
    <property type="protein sequence ID" value="CAK9330144.1"/>
    <property type="molecule type" value="Genomic_DNA"/>
</dbReference>
<evidence type="ECO:0000256" key="1">
    <source>
        <dbReference type="SAM" id="MobiDB-lite"/>
    </source>
</evidence>
<gene>
    <name evidence="2" type="ORF">CITCOLO1_LOCUS22629</name>
</gene>
<feature type="compositionally biased region" description="Basic and acidic residues" evidence="1">
    <location>
        <begin position="44"/>
        <end position="59"/>
    </location>
</feature>
<keyword evidence="3" id="KW-1185">Reference proteome</keyword>
<feature type="region of interest" description="Disordered" evidence="1">
    <location>
        <begin position="34"/>
        <end position="59"/>
    </location>
</feature>
<dbReference type="Proteomes" id="UP001642487">
    <property type="component" value="Chromosome 9"/>
</dbReference>
<sequence>MEFTGKTLNCTLMKSNNVHSFEKDDRLHPAITSKRGSLQFQPPSDEHDPAILEKKKLNS</sequence>
<accession>A0ABP0ZCE9</accession>
<evidence type="ECO:0000313" key="2">
    <source>
        <dbReference type="EMBL" id="CAK9330144.1"/>
    </source>
</evidence>
<reference evidence="2 3" key="1">
    <citation type="submission" date="2024-03" db="EMBL/GenBank/DDBJ databases">
        <authorList>
            <person name="Gkanogiannis A."/>
            <person name="Becerra Lopez-Lavalle L."/>
        </authorList>
    </citation>
    <scope>NUCLEOTIDE SEQUENCE [LARGE SCALE GENOMIC DNA]</scope>
</reference>
<organism evidence="2 3">
    <name type="scientific">Citrullus colocynthis</name>
    <name type="common">colocynth</name>
    <dbReference type="NCBI Taxonomy" id="252529"/>
    <lineage>
        <taxon>Eukaryota</taxon>
        <taxon>Viridiplantae</taxon>
        <taxon>Streptophyta</taxon>
        <taxon>Embryophyta</taxon>
        <taxon>Tracheophyta</taxon>
        <taxon>Spermatophyta</taxon>
        <taxon>Magnoliopsida</taxon>
        <taxon>eudicotyledons</taxon>
        <taxon>Gunneridae</taxon>
        <taxon>Pentapetalae</taxon>
        <taxon>rosids</taxon>
        <taxon>fabids</taxon>
        <taxon>Cucurbitales</taxon>
        <taxon>Cucurbitaceae</taxon>
        <taxon>Benincaseae</taxon>
        <taxon>Citrullus</taxon>
    </lineage>
</organism>
<protein>
    <submittedName>
        <fullName evidence="2">Uncharacterized protein</fullName>
    </submittedName>
</protein>
<evidence type="ECO:0000313" key="3">
    <source>
        <dbReference type="Proteomes" id="UP001642487"/>
    </source>
</evidence>